<dbReference type="PANTHER" id="PTHR15502">
    <property type="entry name" value="CALCINEURIN-BINDING PROTEIN CABIN 1-RELATED"/>
    <property type="match status" value="1"/>
</dbReference>
<dbReference type="EMBL" id="KV454408">
    <property type="protein sequence ID" value="ODQ66536.1"/>
    <property type="molecule type" value="Genomic_DNA"/>
</dbReference>
<dbReference type="GO" id="GO:0000417">
    <property type="term" value="C:HIR complex"/>
    <property type="evidence" value="ECO:0007669"/>
    <property type="project" value="TreeGrafter"/>
</dbReference>
<feature type="compositionally biased region" description="Basic and acidic residues" evidence="4">
    <location>
        <begin position="398"/>
        <end position="411"/>
    </location>
</feature>
<dbReference type="OrthoDB" id="77564at2759"/>
<name>A0A1E3PM60_9ASCO</name>
<dbReference type="GO" id="GO:0005634">
    <property type="term" value="C:nucleus"/>
    <property type="evidence" value="ECO:0007669"/>
    <property type="project" value="UniProtKB-SubCell"/>
</dbReference>
<keyword evidence="6" id="KW-1185">Reference proteome</keyword>
<sequence length="2122" mass="241451">MPSFIPLNVYEEDIIHNAEEHTRELQIEEAFKLFQRALTSQKSGLMKNAFEEYNTLFNIEVLNLNSSISLPPIVNKLRYLAYKNHGLLMLEELTQTYGELTPLEIKDRASSVLKQFLKALIYDDTETSFLNTISQVAESLNHVRISRFALESITSSNDQVVGLEQRLLNGKFVKSLEAQGLTKLRCLLNNIGDSYTLDQEIYSKLSKLKLNKALLRPESELSWKSESTKLSLQELIIKDIDESHMRDDVTILSKDWLTIATSLHDYVQQNKGNKRKNFPTDSYSLLNKPVISINFSFPIDFFEPDSAVCSSHGLPAVQITDNLQNTIDETREESIVKDDFSIEDILTTTTRTSKSATDTLHMNEDHPDFIAVAVSPDCVSPESVPEESKENYVREINPHKRKVTNDSETVRQRSSKRVKSLSEKEAASSTDALEDEKFFEQVNAFFRVAGLSFPSVVPIFIEGSCSAEDEYIADFKVILQVWDEDQADVFFRSSLISTGKEDIPIMQLLDVAAMGVNNEIRKPTIGDSGVSEFLSKINNGNFHLQEVRLLLLESLLVSFDNKISILDELWSSNLYDILKKMIEELELMICQILKDQVYAQTVTISSMQISEAIYEVYVNSYIEMIRLHSVNKLKTKYSVKEYEATLTILITRINYWHSLFTDQTCCYKDTDERDFKRVQLRHIWVKTILDQEKGEDPVKILERFFSLSKYIPTVLSSTEDVIQFSNFSQIALISKSSSATQISKLKTASVFIKIFDQSHETGPLEKIEILQSILKPEEGKKSIPECQAITEFLKTASLEFKHQLWYCLLDAYDSIGEKLKAFDGYLRILESLSDEFTSSSYQELSKSQRYTLLLKSFNVYHESIKGLLNLAIIDKTLVSSLSSEKRHKFAKLLIGLLRMLHIYILQEDAIINNVIQAPSHPSWEKATLQFKEMIVQSWSLLYLCYKSCIDLAQRTPELTNDLLSIVHEEIGTRGYCGMANGIFLDLSIQEMVDLNWPESEADILQCLHCRFGMALGNEYFFPFDHHTVPKDLDRKSALLLVGFIIKFVKKTTTSLSQMRTDIKRVIEEFVQALGRPKDIANQSVLQRLSIISSFFQTSPDLGLIQNSLQGLVLPTFGSSSDELTPAGVQGFYSMLGQMSLAQFRIRKRTVQGRIEDLDHAVKAFTDDFVYSSDRFESWYGLAQAFDSLMEDDLTWSADKLNLPEGRKSIIENQRKTILCCAVAASVYFNKLTKMKVKNDSSGLESNTIFSNKLTHASFWSFYGRVLYQSGQSPMWFDSFDIDHDRFYCGDTGLYKKSKAIEVNQQQFYKLVGLCFRLSIKENPADWFNYYMMAKISKKQLKIFLLKKIKRDSMVGSSLPPHYDRSVSSYVKRVIKSITNAVEKAPEKTGSRGDGEYIFEPHYYLVSIVYKFIKQRLILPEDGFKLLELTPYFTLDMTGKVKLLIADLTNKKSNIIIGHEGAGDNDVNKDSTSGNLHPGNPMESIDNGRVISTDSYTNRNDLEYFMNNNEINESLVFRGCIGTLQRIRNADKRKWHHKPSYILAQIYWNSFNHVLKAKEEMKQFFSLRTNNKTPIHIWKPDLEAPGKHFIYIYKYIKFFIDILFETNDPETLLIIGRKLRRNSSGMVLHSECWEYNVSKFSTLMKKQLNIVDKYSETVIGGLTYEALDKTCEIYFKELETSLEREKKSQSDKKSQHLEGSRVSVLIPRYILELSHIAEFRRLNNGFGATAQIDDAFVSTFLKIYLEFSQELCDKGSTSTEGSNMITSAELLDLIGEGGVSMNKAPATTQSLTSQPGTQTPVKVRVTRKDLIQRALHLLRICSHKLVELEKLSQREKEKELAVKENISDDKVPSPGLVKVEESGNAIENQNEMEHESENENENEREKEKTNEAAPKRLVPSVLGSNLSNNRALLPISTNDAESTIVDNEEFMGPNMIKDAQNDHFTVFSSSPQLADPLEESDMLEVESIGHFVAPSLARYQIQEPTQNRNIEDSDQGTDIPISGTNSALATIEGAEKVEKVLDYNDNVKAEEESDNGNDSLTETDVDIDPGKGTGDERYSDAFSHFDDDDVTESDTSPWKLESRLHSNIEATVETNRTAGKLEVAKHKSMDVVSPSIVISDDDI</sequence>
<comment type="similarity">
    <text evidence="2">Belongs to the HIR3 family.</text>
</comment>
<dbReference type="GO" id="GO:0006325">
    <property type="term" value="P:chromatin organization"/>
    <property type="evidence" value="ECO:0007669"/>
    <property type="project" value="InterPro"/>
</dbReference>
<dbReference type="STRING" id="857566.A0A1E3PM60"/>
<protein>
    <recommendedName>
        <fullName evidence="7">Histone transcription regulator 3 homolog</fullName>
    </recommendedName>
</protein>
<evidence type="ECO:0008006" key="7">
    <source>
        <dbReference type="Google" id="ProtNLM"/>
    </source>
</evidence>
<dbReference type="Proteomes" id="UP000095009">
    <property type="component" value="Unassembled WGS sequence"/>
</dbReference>
<dbReference type="PANTHER" id="PTHR15502:SF7">
    <property type="entry name" value="CALCINEURIN-BINDING PROTEIN CABIN-1"/>
    <property type="match status" value="1"/>
</dbReference>
<evidence type="ECO:0000256" key="4">
    <source>
        <dbReference type="SAM" id="MobiDB-lite"/>
    </source>
</evidence>
<reference evidence="5 6" key="1">
    <citation type="journal article" date="2016" name="Proc. Natl. Acad. Sci. U.S.A.">
        <title>Comparative genomics of biotechnologically important yeasts.</title>
        <authorList>
            <person name="Riley R."/>
            <person name="Haridas S."/>
            <person name="Wolfe K.H."/>
            <person name="Lopes M.R."/>
            <person name="Hittinger C.T."/>
            <person name="Goeker M."/>
            <person name="Salamov A.A."/>
            <person name="Wisecaver J.H."/>
            <person name="Long T.M."/>
            <person name="Calvey C.H."/>
            <person name="Aerts A.L."/>
            <person name="Barry K.W."/>
            <person name="Choi C."/>
            <person name="Clum A."/>
            <person name="Coughlan A.Y."/>
            <person name="Deshpande S."/>
            <person name="Douglass A.P."/>
            <person name="Hanson S.J."/>
            <person name="Klenk H.-P."/>
            <person name="LaButti K.M."/>
            <person name="Lapidus A."/>
            <person name="Lindquist E.A."/>
            <person name="Lipzen A.M."/>
            <person name="Meier-Kolthoff J.P."/>
            <person name="Ohm R.A."/>
            <person name="Otillar R.P."/>
            <person name="Pangilinan J.L."/>
            <person name="Peng Y."/>
            <person name="Rokas A."/>
            <person name="Rosa C.A."/>
            <person name="Scheuner C."/>
            <person name="Sibirny A.A."/>
            <person name="Slot J.C."/>
            <person name="Stielow J.B."/>
            <person name="Sun H."/>
            <person name="Kurtzman C.P."/>
            <person name="Blackwell M."/>
            <person name="Grigoriev I.V."/>
            <person name="Jeffries T.W."/>
        </authorList>
    </citation>
    <scope>NUCLEOTIDE SEQUENCE [LARGE SCALE GENOMIC DNA]</scope>
    <source>
        <strain evidence="5 6">DSM 6958</strain>
    </source>
</reference>
<keyword evidence="3" id="KW-0539">Nucleus</keyword>
<feature type="compositionally biased region" description="Acidic residues" evidence="4">
    <location>
        <begin position="2030"/>
        <end position="2046"/>
    </location>
</feature>
<organism evidence="5 6">
    <name type="scientific">Nadsonia fulvescens var. elongata DSM 6958</name>
    <dbReference type="NCBI Taxonomy" id="857566"/>
    <lineage>
        <taxon>Eukaryota</taxon>
        <taxon>Fungi</taxon>
        <taxon>Dikarya</taxon>
        <taxon>Ascomycota</taxon>
        <taxon>Saccharomycotina</taxon>
        <taxon>Dipodascomycetes</taxon>
        <taxon>Dipodascales</taxon>
        <taxon>Dipodascales incertae sedis</taxon>
        <taxon>Nadsonia</taxon>
    </lineage>
</organism>
<gene>
    <name evidence="5" type="ORF">NADFUDRAFT_41175</name>
</gene>
<feature type="region of interest" description="Disordered" evidence="4">
    <location>
        <begin position="398"/>
        <end position="426"/>
    </location>
</feature>
<evidence type="ECO:0000256" key="2">
    <source>
        <dbReference type="ARBA" id="ARBA00007335"/>
    </source>
</evidence>
<feature type="compositionally biased region" description="Basic and acidic residues" evidence="4">
    <location>
        <begin position="1870"/>
        <end position="1893"/>
    </location>
</feature>
<feature type="region of interest" description="Disordered" evidence="4">
    <location>
        <begin position="2028"/>
        <end position="2075"/>
    </location>
</feature>
<dbReference type="GO" id="GO:0031491">
    <property type="term" value="F:nucleosome binding"/>
    <property type="evidence" value="ECO:0007669"/>
    <property type="project" value="TreeGrafter"/>
</dbReference>
<proteinExistence type="inferred from homology"/>
<dbReference type="InterPro" id="IPR033053">
    <property type="entry name" value="Hir3/CABIN1"/>
</dbReference>
<feature type="region of interest" description="Disordered" evidence="4">
    <location>
        <begin position="1862"/>
        <end position="1895"/>
    </location>
</feature>
<evidence type="ECO:0000256" key="3">
    <source>
        <dbReference type="ARBA" id="ARBA00023242"/>
    </source>
</evidence>
<evidence type="ECO:0000313" key="6">
    <source>
        <dbReference type="Proteomes" id="UP000095009"/>
    </source>
</evidence>
<evidence type="ECO:0000256" key="1">
    <source>
        <dbReference type="ARBA" id="ARBA00004123"/>
    </source>
</evidence>
<comment type="subcellular location">
    <subcellularLocation>
        <location evidence="1">Nucleus</location>
    </subcellularLocation>
</comment>
<accession>A0A1E3PM60</accession>
<feature type="compositionally biased region" description="Basic and acidic residues" evidence="4">
    <location>
        <begin position="2052"/>
        <end position="2064"/>
    </location>
</feature>
<evidence type="ECO:0000313" key="5">
    <source>
        <dbReference type="EMBL" id="ODQ66536.1"/>
    </source>
</evidence>